<evidence type="ECO:0000313" key="2">
    <source>
        <dbReference type="Proteomes" id="UP000184356"/>
    </source>
</evidence>
<accession>A0A1L9TFX1</accession>
<dbReference type="AlphaFoldDB" id="A0A1L9TFX1"/>
<evidence type="ECO:0000313" key="1">
    <source>
        <dbReference type="EMBL" id="OJJ58337.1"/>
    </source>
</evidence>
<name>A0A1L9TFX1_9EURO</name>
<protein>
    <submittedName>
        <fullName evidence="1">Uncharacterized protein</fullName>
    </submittedName>
</protein>
<dbReference type="RefSeq" id="XP_040702143.1">
    <property type="nucleotide sequence ID" value="XM_040839812.1"/>
</dbReference>
<proteinExistence type="predicted"/>
<dbReference type="EMBL" id="KV878587">
    <property type="protein sequence ID" value="OJJ58337.1"/>
    <property type="molecule type" value="Genomic_DNA"/>
</dbReference>
<sequence>MEYSVTGEMEGDCTSCIRLCNRAQIVKLVNYLCKYKLGIAIYIFWRKPRNRVLYYEVHAMAEYVWVMSDDAMAYRYMQTYPAVHIQTLCDASFHSALYLPLHVVRRCKIRCAWTGRAMSLNMWQRTSIDELTTEIWPGTWSAFVHVWTI</sequence>
<keyword evidence="2" id="KW-1185">Reference proteome</keyword>
<gene>
    <name evidence="1" type="ORF">ASPSYDRAFT_1048220</name>
</gene>
<organism evidence="1 2">
    <name type="scientific">Aspergillus sydowii CBS 593.65</name>
    <dbReference type="NCBI Taxonomy" id="1036612"/>
    <lineage>
        <taxon>Eukaryota</taxon>
        <taxon>Fungi</taxon>
        <taxon>Dikarya</taxon>
        <taxon>Ascomycota</taxon>
        <taxon>Pezizomycotina</taxon>
        <taxon>Eurotiomycetes</taxon>
        <taxon>Eurotiomycetidae</taxon>
        <taxon>Eurotiales</taxon>
        <taxon>Aspergillaceae</taxon>
        <taxon>Aspergillus</taxon>
        <taxon>Aspergillus subgen. Nidulantes</taxon>
    </lineage>
</organism>
<dbReference type="Proteomes" id="UP000184356">
    <property type="component" value="Unassembled WGS sequence"/>
</dbReference>
<reference evidence="2" key="1">
    <citation type="journal article" date="2017" name="Genome Biol.">
        <title>Comparative genomics reveals high biological diversity and specific adaptations in the industrially and medically important fungal genus Aspergillus.</title>
        <authorList>
            <person name="de Vries R.P."/>
            <person name="Riley R."/>
            <person name="Wiebenga A."/>
            <person name="Aguilar-Osorio G."/>
            <person name="Amillis S."/>
            <person name="Uchima C.A."/>
            <person name="Anderluh G."/>
            <person name="Asadollahi M."/>
            <person name="Askin M."/>
            <person name="Barry K."/>
            <person name="Battaglia E."/>
            <person name="Bayram O."/>
            <person name="Benocci T."/>
            <person name="Braus-Stromeyer S.A."/>
            <person name="Caldana C."/>
            <person name="Canovas D."/>
            <person name="Cerqueira G.C."/>
            <person name="Chen F."/>
            <person name="Chen W."/>
            <person name="Choi C."/>
            <person name="Clum A."/>
            <person name="Dos Santos R.A."/>
            <person name="Damasio A.R."/>
            <person name="Diallinas G."/>
            <person name="Emri T."/>
            <person name="Fekete E."/>
            <person name="Flipphi M."/>
            <person name="Freyberg S."/>
            <person name="Gallo A."/>
            <person name="Gournas C."/>
            <person name="Habgood R."/>
            <person name="Hainaut M."/>
            <person name="Harispe M.L."/>
            <person name="Henrissat B."/>
            <person name="Hilden K.S."/>
            <person name="Hope R."/>
            <person name="Hossain A."/>
            <person name="Karabika E."/>
            <person name="Karaffa L."/>
            <person name="Karanyi Z."/>
            <person name="Krasevec N."/>
            <person name="Kuo A."/>
            <person name="Kusch H."/>
            <person name="LaButti K."/>
            <person name="Lagendijk E.L."/>
            <person name="Lapidus A."/>
            <person name="Levasseur A."/>
            <person name="Lindquist E."/>
            <person name="Lipzen A."/>
            <person name="Logrieco A.F."/>
            <person name="MacCabe A."/>
            <person name="Maekelae M.R."/>
            <person name="Malavazi I."/>
            <person name="Melin P."/>
            <person name="Meyer V."/>
            <person name="Mielnichuk N."/>
            <person name="Miskei M."/>
            <person name="Molnar A.P."/>
            <person name="Mule G."/>
            <person name="Ngan C.Y."/>
            <person name="Orejas M."/>
            <person name="Orosz E."/>
            <person name="Ouedraogo J.P."/>
            <person name="Overkamp K.M."/>
            <person name="Park H.-S."/>
            <person name="Perrone G."/>
            <person name="Piumi F."/>
            <person name="Punt P.J."/>
            <person name="Ram A.F."/>
            <person name="Ramon A."/>
            <person name="Rauscher S."/>
            <person name="Record E."/>
            <person name="Riano-Pachon D.M."/>
            <person name="Robert V."/>
            <person name="Roehrig J."/>
            <person name="Ruller R."/>
            <person name="Salamov A."/>
            <person name="Salih N.S."/>
            <person name="Samson R.A."/>
            <person name="Sandor E."/>
            <person name="Sanguinetti M."/>
            <person name="Schuetze T."/>
            <person name="Sepcic K."/>
            <person name="Shelest E."/>
            <person name="Sherlock G."/>
            <person name="Sophianopoulou V."/>
            <person name="Squina F.M."/>
            <person name="Sun H."/>
            <person name="Susca A."/>
            <person name="Todd R.B."/>
            <person name="Tsang A."/>
            <person name="Unkles S.E."/>
            <person name="van de Wiele N."/>
            <person name="van Rossen-Uffink D."/>
            <person name="Oliveira J.V."/>
            <person name="Vesth T.C."/>
            <person name="Visser J."/>
            <person name="Yu J.-H."/>
            <person name="Zhou M."/>
            <person name="Andersen M.R."/>
            <person name="Archer D.B."/>
            <person name="Baker S.E."/>
            <person name="Benoit I."/>
            <person name="Brakhage A.A."/>
            <person name="Braus G.H."/>
            <person name="Fischer R."/>
            <person name="Frisvad J.C."/>
            <person name="Goldman G.H."/>
            <person name="Houbraken J."/>
            <person name="Oakley B."/>
            <person name="Pocsi I."/>
            <person name="Scazzocchio C."/>
            <person name="Seiboth B."/>
            <person name="vanKuyk P.A."/>
            <person name="Wortman J."/>
            <person name="Dyer P.S."/>
            <person name="Grigoriev I.V."/>
        </authorList>
    </citation>
    <scope>NUCLEOTIDE SEQUENCE [LARGE SCALE GENOMIC DNA]</scope>
    <source>
        <strain evidence="2">CBS 593.65</strain>
    </source>
</reference>
<dbReference type="GeneID" id="63755885"/>
<dbReference type="VEuPathDB" id="FungiDB:ASPSYDRAFT_1048220"/>